<organism evidence="1 2">
    <name type="scientific">Acanthoscelides obtectus</name>
    <name type="common">Bean weevil</name>
    <name type="synonym">Bruchus obtectus</name>
    <dbReference type="NCBI Taxonomy" id="200917"/>
    <lineage>
        <taxon>Eukaryota</taxon>
        <taxon>Metazoa</taxon>
        <taxon>Ecdysozoa</taxon>
        <taxon>Arthropoda</taxon>
        <taxon>Hexapoda</taxon>
        <taxon>Insecta</taxon>
        <taxon>Pterygota</taxon>
        <taxon>Neoptera</taxon>
        <taxon>Endopterygota</taxon>
        <taxon>Coleoptera</taxon>
        <taxon>Polyphaga</taxon>
        <taxon>Cucujiformia</taxon>
        <taxon>Chrysomeloidea</taxon>
        <taxon>Chrysomelidae</taxon>
        <taxon>Bruchinae</taxon>
        <taxon>Bruchini</taxon>
        <taxon>Acanthoscelides</taxon>
    </lineage>
</organism>
<accession>A0A9P0KEH9</accession>
<evidence type="ECO:0000313" key="2">
    <source>
        <dbReference type="Proteomes" id="UP001152888"/>
    </source>
</evidence>
<reference evidence="1" key="1">
    <citation type="submission" date="2022-03" db="EMBL/GenBank/DDBJ databases">
        <authorList>
            <person name="Sayadi A."/>
        </authorList>
    </citation>
    <scope>NUCLEOTIDE SEQUENCE</scope>
</reference>
<dbReference type="PANTHER" id="PTHR45913:SF19">
    <property type="entry name" value="LOW QUALITY PROTEIN: ZINC FINGER BED DOMAIN-CONTAINING PROTEIN 5-LIKE"/>
    <property type="match status" value="1"/>
</dbReference>
<protein>
    <submittedName>
        <fullName evidence="1">Uncharacterized protein</fullName>
    </submittedName>
</protein>
<dbReference type="EMBL" id="CAKOFQ010006781">
    <property type="protein sequence ID" value="CAH1971092.1"/>
    <property type="molecule type" value="Genomic_DNA"/>
</dbReference>
<keyword evidence="2" id="KW-1185">Reference proteome</keyword>
<evidence type="ECO:0000313" key="1">
    <source>
        <dbReference type="EMBL" id="CAH1971092.1"/>
    </source>
</evidence>
<gene>
    <name evidence="1" type="ORF">ACAOBT_LOCUS9268</name>
</gene>
<sequence>MTDIVNCAQLIVYARYIGGDIIQEEILYSQSLTAGTTSEDGAPAMIGVRSGLAEKLKEKNSAMVSTYCVIQRQALASKTIATEIKPDFGLGYKDCKLHQEQHFEQSVILCILYFARISILITKFFCSIQKYADCPKATCWLAFMN</sequence>
<dbReference type="OrthoDB" id="6708435at2759"/>
<dbReference type="Proteomes" id="UP001152888">
    <property type="component" value="Unassembled WGS sequence"/>
</dbReference>
<dbReference type="PANTHER" id="PTHR45913">
    <property type="entry name" value="EPM2A-INTERACTING PROTEIN 1"/>
    <property type="match status" value="1"/>
</dbReference>
<proteinExistence type="predicted"/>
<name>A0A9P0KEH9_ACAOB</name>
<comment type="caution">
    <text evidence="1">The sequence shown here is derived from an EMBL/GenBank/DDBJ whole genome shotgun (WGS) entry which is preliminary data.</text>
</comment>
<dbReference type="AlphaFoldDB" id="A0A9P0KEH9"/>